<evidence type="ECO:0000313" key="1">
    <source>
        <dbReference type="EMBL" id="AZN65022.1"/>
    </source>
</evidence>
<organism evidence="1 2">
    <name type="scientific">Acinetobacter johnsonii</name>
    <dbReference type="NCBI Taxonomy" id="40214"/>
    <lineage>
        <taxon>Bacteria</taxon>
        <taxon>Pseudomonadati</taxon>
        <taxon>Pseudomonadota</taxon>
        <taxon>Gammaproteobacteria</taxon>
        <taxon>Moraxellales</taxon>
        <taxon>Moraxellaceae</taxon>
        <taxon>Acinetobacter</taxon>
    </lineage>
</organism>
<dbReference type="AlphaFoldDB" id="A0A3S9AN13"/>
<sequence>MLSGQRASIFLKAMGARIKESQRIDATDKVRCYQIANSKSKVQIFFDAKTIGKCRFKFDYEIPHNILGISEIELIEDYSTALNRVKINTISNIFQCYLDDEIALRNLVEYFEN</sequence>
<protein>
    <submittedName>
        <fullName evidence="1">Uncharacterized protein</fullName>
    </submittedName>
</protein>
<evidence type="ECO:0000313" key="2">
    <source>
        <dbReference type="Proteomes" id="UP000276980"/>
    </source>
</evidence>
<gene>
    <name evidence="1" type="ORF">CFH90_13705</name>
</gene>
<proteinExistence type="predicted"/>
<accession>A0A3S9AN13</accession>
<dbReference type="RefSeq" id="WP_126037799.1">
    <property type="nucleotide sequence ID" value="NZ_CP022298.1"/>
</dbReference>
<dbReference type="EMBL" id="CP022298">
    <property type="protein sequence ID" value="AZN65022.1"/>
    <property type="molecule type" value="Genomic_DNA"/>
</dbReference>
<dbReference type="Proteomes" id="UP000276980">
    <property type="component" value="Chromosome"/>
</dbReference>
<name>A0A3S9AN13_ACIJO</name>
<reference evidence="1 2" key="1">
    <citation type="submission" date="2017-06" db="EMBL/GenBank/DDBJ databases">
        <title>Complete Genome Sequence of the Carbazole-Degrading Bacterium Acinetobacter johnsonii IC001.</title>
        <authorList>
            <person name="Vejarano F."/>
            <person name="Suzuki-Minakuchi C."/>
            <person name="Ohtsubo Y."/>
            <person name="Tsuda M."/>
            <person name="Okada K."/>
            <person name="Nojiri H."/>
        </authorList>
    </citation>
    <scope>NUCLEOTIDE SEQUENCE [LARGE SCALE GENOMIC DNA]</scope>
    <source>
        <strain evidence="1 2">IC001</strain>
    </source>
</reference>